<organism evidence="1 2">
    <name type="scientific">Janthinobacterium svalbardensis</name>
    <dbReference type="NCBI Taxonomy" id="368607"/>
    <lineage>
        <taxon>Bacteria</taxon>
        <taxon>Pseudomonadati</taxon>
        <taxon>Pseudomonadota</taxon>
        <taxon>Betaproteobacteria</taxon>
        <taxon>Burkholderiales</taxon>
        <taxon>Oxalobacteraceae</taxon>
        <taxon>Janthinobacterium</taxon>
    </lineage>
</organism>
<dbReference type="EMBL" id="CP023422">
    <property type="protein sequence ID" value="ATD59812.1"/>
    <property type="molecule type" value="Genomic_DNA"/>
</dbReference>
<evidence type="ECO:0000313" key="2">
    <source>
        <dbReference type="Proteomes" id="UP000218437"/>
    </source>
</evidence>
<dbReference type="InterPro" id="IPR029063">
    <property type="entry name" value="SAM-dependent_MTases_sf"/>
</dbReference>
<dbReference type="Proteomes" id="UP000218437">
    <property type="component" value="Chromosome"/>
</dbReference>
<protein>
    <recommendedName>
        <fullName evidence="3">SAM-dependent methyltransferase</fullName>
    </recommendedName>
</protein>
<dbReference type="Gene3D" id="3.40.50.150">
    <property type="entry name" value="Vaccinia Virus protein VP39"/>
    <property type="match status" value="1"/>
</dbReference>
<evidence type="ECO:0008006" key="3">
    <source>
        <dbReference type="Google" id="ProtNLM"/>
    </source>
</evidence>
<gene>
    <name evidence="1" type="ORF">CNX70_06140</name>
</gene>
<name>A0A290WSE6_9BURK</name>
<dbReference type="SUPFAM" id="SSF53335">
    <property type="entry name" value="S-adenosyl-L-methionine-dependent methyltransferases"/>
    <property type="match status" value="1"/>
</dbReference>
<proteinExistence type="predicted"/>
<keyword evidence="2" id="KW-1185">Reference proteome</keyword>
<dbReference type="RefSeq" id="WP_096233974.1">
    <property type="nucleotide sequence ID" value="NZ_CP023422.1"/>
</dbReference>
<dbReference type="AlphaFoldDB" id="A0A290WSE6"/>
<accession>A0A290WSE6</accession>
<evidence type="ECO:0000313" key="1">
    <source>
        <dbReference type="EMBL" id="ATD59812.1"/>
    </source>
</evidence>
<dbReference type="Pfam" id="PF13489">
    <property type="entry name" value="Methyltransf_23"/>
    <property type="match status" value="1"/>
</dbReference>
<sequence>MATNIEILKKVSWRDPSGFVAKKNGRIFRAVSTQKVDDVETLINAPWYRQGVADGWFPQSEWVAGRVESVTDTAPLRWLEHRAVDFPCYPHEITALQLYDAAKMTLQIARTALAHGWIIKDASAWNILFEHGKPRFCDILSFERMDESGVWIAYAQFCRHFLIPLLLYRHTGMQTSALFVQYRDGVQPEQARRIIGGWRAYVQPALEAVTLPTFFGGMGQSRTSGGASAPKARSAELAMFLLARTLKRLEKHVDALKPAASAKPSKWENYEADRDHYSAPDVVVKTAFVRAAVDRPDIATVLDLGCNAGEFSKVAANAGKTVVAADYDHGALSRLYQQLRDVALPISPILLDIGRPTPAVGWMNQEVDSFMARAAGKFDCIMALGLVHHLLVSERASLPMILEFFLSLAPRFLVLEWIEPQDRRFAEIAGINEELYAGMSIDSFERVFCEKYTIEKKQPLVAGNRTLYFLEKKN</sequence>
<reference evidence="1 2" key="1">
    <citation type="submission" date="2017-09" db="EMBL/GenBank/DDBJ databases">
        <title>Complete genome sequence of Janthinobacterium svalbardensis PAMC 27463.</title>
        <authorList>
            <person name="Cho Y.-J."/>
            <person name="Cho A."/>
            <person name="Kim O.-S."/>
            <person name="Lee J.-I."/>
        </authorList>
    </citation>
    <scope>NUCLEOTIDE SEQUENCE [LARGE SCALE GENOMIC DNA]</scope>
    <source>
        <strain evidence="1 2">PAMC 27463</strain>
    </source>
</reference>
<dbReference type="KEGG" id="jsv:CNX70_06140"/>